<feature type="domain" description="HTH merR-type" evidence="3">
    <location>
        <begin position="1"/>
        <end position="70"/>
    </location>
</feature>
<dbReference type="PROSITE" id="PS50937">
    <property type="entry name" value="HTH_MERR_2"/>
    <property type="match status" value="1"/>
</dbReference>
<keyword evidence="5" id="KW-1185">Reference proteome</keyword>
<proteinExistence type="predicted"/>
<evidence type="ECO:0000313" key="4">
    <source>
        <dbReference type="EMBL" id="RLQ94606.1"/>
    </source>
</evidence>
<dbReference type="Pfam" id="PF13411">
    <property type="entry name" value="MerR_1"/>
    <property type="match status" value="1"/>
</dbReference>
<reference evidence="4 5" key="1">
    <citation type="submission" date="2018-10" db="EMBL/GenBank/DDBJ databases">
        <title>Falsibacillus sp. genome draft.</title>
        <authorList>
            <person name="Shi S."/>
        </authorList>
    </citation>
    <scope>NUCLEOTIDE SEQUENCE [LARGE SCALE GENOMIC DNA]</scope>
    <source>
        <strain evidence="4 5">GY 10110</strain>
    </source>
</reference>
<evidence type="ECO:0000256" key="2">
    <source>
        <dbReference type="SAM" id="Coils"/>
    </source>
</evidence>
<sequence length="136" mass="15598">MLSISEAAKLTGIPSYTLRYYERLGLLPPSKRSSSGRRFYTEDDLKFMKFIKSLKETGMALEDIHEFVKDGCILEKINSDVQSTPITPSLNKRIEILTRHLEGMEMKKKELEGVIDATKVKLDTYYSMLKDGVEEK</sequence>
<comment type="caution">
    <text evidence="4">The sequence shown here is derived from an EMBL/GenBank/DDBJ whole genome shotgun (WGS) entry which is preliminary data.</text>
</comment>
<dbReference type="PANTHER" id="PTHR30204">
    <property type="entry name" value="REDOX-CYCLING DRUG-SENSING TRANSCRIPTIONAL ACTIVATOR SOXR"/>
    <property type="match status" value="1"/>
</dbReference>
<dbReference type="EMBL" id="RCVZ01000009">
    <property type="protein sequence ID" value="RLQ94606.1"/>
    <property type="molecule type" value="Genomic_DNA"/>
</dbReference>
<dbReference type="PANTHER" id="PTHR30204:SF83">
    <property type="entry name" value="TRANSCRIPTIONAL REGULATOR, MERR FAMILY"/>
    <property type="match status" value="1"/>
</dbReference>
<dbReference type="Gene3D" id="1.10.1660.10">
    <property type="match status" value="1"/>
</dbReference>
<dbReference type="SUPFAM" id="SSF46955">
    <property type="entry name" value="Putative DNA-binding domain"/>
    <property type="match status" value="1"/>
</dbReference>
<keyword evidence="1" id="KW-0238">DNA-binding</keyword>
<protein>
    <submittedName>
        <fullName evidence="4">MerR family transcriptional regulator</fullName>
    </submittedName>
</protein>
<dbReference type="OrthoDB" id="9811174at2"/>
<name>A0A3L7JV48_9BACI</name>
<dbReference type="InterPro" id="IPR047057">
    <property type="entry name" value="MerR_fam"/>
</dbReference>
<dbReference type="CDD" id="cd01109">
    <property type="entry name" value="HTH_YyaN"/>
    <property type="match status" value="1"/>
</dbReference>
<evidence type="ECO:0000259" key="3">
    <source>
        <dbReference type="PROSITE" id="PS50937"/>
    </source>
</evidence>
<feature type="coiled-coil region" evidence="2">
    <location>
        <begin position="94"/>
        <end position="121"/>
    </location>
</feature>
<gene>
    <name evidence="4" type="ORF">D9X91_13805</name>
</gene>
<organism evidence="4 5">
    <name type="scientific">Falsibacillus albus</name>
    <dbReference type="NCBI Taxonomy" id="2478915"/>
    <lineage>
        <taxon>Bacteria</taxon>
        <taxon>Bacillati</taxon>
        <taxon>Bacillota</taxon>
        <taxon>Bacilli</taxon>
        <taxon>Bacillales</taxon>
        <taxon>Bacillaceae</taxon>
        <taxon>Falsibacillus</taxon>
    </lineage>
</organism>
<dbReference type="GO" id="GO:0003677">
    <property type="term" value="F:DNA binding"/>
    <property type="evidence" value="ECO:0007669"/>
    <property type="project" value="UniProtKB-KW"/>
</dbReference>
<dbReference type="Proteomes" id="UP000276770">
    <property type="component" value="Unassembled WGS sequence"/>
</dbReference>
<keyword evidence="2" id="KW-0175">Coiled coil</keyword>
<evidence type="ECO:0000256" key="1">
    <source>
        <dbReference type="ARBA" id="ARBA00023125"/>
    </source>
</evidence>
<evidence type="ECO:0000313" key="5">
    <source>
        <dbReference type="Proteomes" id="UP000276770"/>
    </source>
</evidence>
<dbReference type="SMART" id="SM00422">
    <property type="entry name" value="HTH_MERR"/>
    <property type="match status" value="1"/>
</dbReference>
<dbReference type="PRINTS" id="PR00040">
    <property type="entry name" value="HTHMERR"/>
</dbReference>
<dbReference type="InterPro" id="IPR009061">
    <property type="entry name" value="DNA-bd_dom_put_sf"/>
</dbReference>
<dbReference type="InterPro" id="IPR000551">
    <property type="entry name" value="MerR-type_HTH_dom"/>
</dbReference>
<accession>A0A3L7JV48</accession>
<dbReference type="GO" id="GO:0003700">
    <property type="term" value="F:DNA-binding transcription factor activity"/>
    <property type="evidence" value="ECO:0007669"/>
    <property type="project" value="InterPro"/>
</dbReference>
<dbReference type="AlphaFoldDB" id="A0A3L7JV48"/>